<evidence type="ECO:0000313" key="4">
    <source>
        <dbReference type="Proteomes" id="UP000260351"/>
    </source>
</evidence>
<dbReference type="InterPro" id="IPR006179">
    <property type="entry name" value="5_nucleotidase/apyrase"/>
</dbReference>
<evidence type="ECO:0000256" key="1">
    <source>
        <dbReference type="SAM" id="MobiDB-lite"/>
    </source>
</evidence>
<dbReference type="SUPFAM" id="SSF55816">
    <property type="entry name" value="5'-nucleotidase (syn. UDP-sugar hydrolase), C-terminal domain"/>
    <property type="match status" value="1"/>
</dbReference>
<dbReference type="GO" id="GO:0030288">
    <property type="term" value="C:outer membrane-bounded periplasmic space"/>
    <property type="evidence" value="ECO:0007669"/>
    <property type="project" value="TreeGrafter"/>
</dbReference>
<keyword evidence="4" id="KW-1185">Reference proteome</keyword>
<dbReference type="AlphaFoldDB" id="A0A3E1K7H5"/>
<dbReference type="EMBL" id="QUZK01000041">
    <property type="protein sequence ID" value="RFF29933.1"/>
    <property type="molecule type" value="Genomic_DNA"/>
</dbReference>
<dbReference type="GO" id="GO:0008253">
    <property type="term" value="F:5'-nucleotidase activity"/>
    <property type="evidence" value="ECO:0007669"/>
    <property type="project" value="TreeGrafter"/>
</dbReference>
<evidence type="ECO:0000259" key="2">
    <source>
        <dbReference type="Pfam" id="PF02872"/>
    </source>
</evidence>
<dbReference type="PANTHER" id="PTHR11575:SF24">
    <property type="entry name" value="5'-NUCLEOTIDASE"/>
    <property type="match status" value="1"/>
</dbReference>
<dbReference type="OrthoDB" id="9803927at2"/>
<dbReference type="Proteomes" id="UP000260351">
    <property type="component" value="Unassembled WGS sequence"/>
</dbReference>
<gene>
    <name evidence="3" type="ORF">DZC52_10890</name>
</gene>
<dbReference type="SUPFAM" id="SSF56300">
    <property type="entry name" value="Metallo-dependent phosphatases"/>
    <property type="match status" value="1"/>
</dbReference>
<sequence length="810" mass="87406">MLDGEFHDEEHGVLFALVIVGGNGHADRRGQGRDKQFLPDIHDVSPSMDRMAQCHTRPQIRSRTPNIAPRFSLNQLFVTRVTYSSAGSWLKCASAPHRRSSLAVCRPLPKNGPLKSLFEEVCMTSPARAYLRVLITLALSALVLACSHKPIAPDAGTEPREGLELQLLHFSDVDGGGTRALDHVAAFSALAASFRAEMPEHTVLISSGDNYIPGPLYQASNDPEMAPIVGSPGVGRGEIAFTNALGVDVSAVGNHDLDGGPEEFAGIIQPDDQGWPGARYPWVASNLDFGSEPFLAERVSPDGLPAAEVSGRLTGSVILKVDGRRIGVVGASTPSLDQITTTGEIDIRPGDPDDMDALAAVIQDEVDALAAQGVNVIILAAHMQQLHVERALAERLERVDVIIGGGSNTILADSKRPLHPGDVAVDDYPLVYRSPLDEPVLLVNTGGDYRYLGRLLLQFDAEGVISLEHLDEDTAGVWASLDSLAEARGAEPVSQVVSIRDAFWRILEDKESNVLGYTDQFLDGRRVMLRTRETNLGRLWAEASLWLARRQEPEAVVAVRNGGGIRAPIGEANVPPGSRDTRGVQLRPPSANRFRPANAISQLDVEAALAFNGRLVALTVTAGELLDVMEYAVSGIEPGATPGYFPQFAGLRMRYDASRPSRRPIQPGQGDINQGAESNGERVRDLAVVAPDGSTTQLLSDGEWVSDPDQPLRIITLHFLAQCVHDSGQPTDKITHCGDGYPFRQLKDPKLRHLVGLDYPGIDVDFAPPGTEQFALAAYLAEFHATPEQAIQLPPRPEGEQAWLIEISGM</sequence>
<evidence type="ECO:0000313" key="3">
    <source>
        <dbReference type="EMBL" id="RFF29933.1"/>
    </source>
</evidence>
<dbReference type="PANTHER" id="PTHR11575">
    <property type="entry name" value="5'-NUCLEOTIDASE-RELATED"/>
    <property type="match status" value="1"/>
</dbReference>
<dbReference type="InterPro" id="IPR029052">
    <property type="entry name" value="Metallo-depent_PP-like"/>
</dbReference>
<reference evidence="3 4" key="1">
    <citation type="submission" date="2018-08" db="EMBL/GenBank/DDBJ databases">
        <title>Wenzhouxiangella salilacus sp. nov., a novel bacterium isolated from a saline lake in Xinjiang Province, China.</title>
        <authorList>
            <person name="Han S."/>
        </authorList>
    </citation>
    <scope>NUCLEOTIDE SEQUENCE [LARGE SCALE GENOMIC DNA]</scope>
    <source>
        <strain evidence="3 4">XDB06</strain>
    </source>
</reference>
<feature type="region of interest" description="Disordered" evidence="1">
    <location>
        <begin position="659"/>
        <end position="680"/>
    </location>
</feature>
<feature type="domain" description="5'-Nucleotidase C-terminal" evidence="2">
    <location>
        <begin position="516"/>
        <end position="686"/>
    </location>
</feature>
<name>A0A3E1K7H5_9GAMM</name>
<protein>
    <submittedName>
        <fullName evidence="3">Bifunctional metallophosphatase/5'-nucleotidase</fullName>
    </submittedName>
</protein>
<dbReference type="Gene3D" id="3.60.21.10">
    <property type="match status" value="1"/>
</dbReference>
<proteinExistence type="predicted"/>
<accession>A0A3E1K7H5</accession>
<dbReference type="Gene3D" id="3.90.780.10">
    <property type="entry name" value="5'-Nucleotidase, C-terminal domain"/>
    <property type="match status" value="1"/>
</dbReference>
<comment type="caution">
    <text evidence="3">The sequence shown here is derived from an EMBL/GenBank/DDBJ whole genome shotgun (WGS) entry which is preliminary data.</text>
</comment>
<dbReference type="GO" id="GO:0008768">
    <property type="term" value="F:UDP-sugar diphosphatase activity"/>
    <property type="evidence" value="ECO:0007669"/>
    <property type="project" value="TreeGrafter"/>
</dbReference>
<dbReference type="InterPro" id="IPR036907">
    <property type="entry name" value="5'-Nucleotdase_C_sf"/>
</dbReference>
<dbReference type="InterPro" id="IPR008334">
    <property type="entry name" value="5'-Nucleotdase_C"/>
</dbReference>
<organism evidence="3 4">
    <name type="scientific">Wenzhouxiangella sediminis</name>
    <dbReference type="NCBI Taxonomy" id="1792836"/>
    <lineage>
        <taxon>Bacteria</taxon>
        <taxon>Pseudomonadati</taxon>
        <taxon>Pseudomonadota</taxon>
        <taxon>Gammaproteobacteria</taxon>
        <taxon>Chromatiales</taxon>
        <taxon>Wenzhouxiangellaceae</taxon>
        <taxon>Wenzhouxiangella</taxon>
    </lineage>
</organism>
<dbReference type="Pfam" id="PF02872">
    <property type="entry name" value="5_nucleotid_C"/>
    <property type="match status" value="1"/>
</dbReference>
<dbReference type="GO" id="GO:0009166">
    <property type="term" value="P:nucleotide catabolic process"/>
    <property type="evidence" value="ECO:0007669"/>
    <property type="project" value="InterPro"/>
</dbReference>